<sequence length="127" mass="14635">MATNLRLFKQPLEMQLALTKESIPLTDAAADANDHPQFPEALQGCKKSPDMTKEAPMAKKIKRASDYKFDFRRPPKKVRWEATFIQETDQIYWEPFVGVRPVPEAIKDLWAETFESVTKPKDKTPKV</sequence>
<name>A0A1R3KL02_9ROSI</name>
<keyword evidence="3" id="KW-1185">Reference proteome</keyword>
<feature type="region of interest" description="Disordered" evidence="1">
    <location>
        <begin position="30"/>
        <end position="57"/>
    </location>
</feature>
<gene>
    <name evidence="2" type="ORF">COLO4_07056</name>
</gene>
<comment type="caution">
    <text evidence="2">The sequence shown here is derived from an EMBL/GenBank/DDBJ whole genome shotgun (WGS) entry which is preliminary data.</text>
</comment>
<proteinExistence type="predicted"/>
<dbReference type="AlphaFoldDB" id="A0A1R3KL02"/>
<evidence type="ECO:0000313" key="2">
    <source>
        <dbReference type="EMBL" id="OMP07776.1"/>
    </source>
</evidence>
<reference evidence="3" key="1">
    <citation type="submission" date="2013-09" db="EMBL/GenBank/DDBJ databases">
        <title>Corchorus olitorius genome sequencing.</title>
        <authorList>
            <person name="Alam M."/>
            <person name="Haque M.S."/>
            <person name="Islam M.S."/>
            <person name="Emdad E.M."/>
            <person name="Islam M.M."/>
            <person name="Ahmed B."/>
            <person name="Halim A."/>
            <person name="Hossen Q.M.M."/>
            <person name="Hossain M.Z."/>
            <person name="Ahmed R."/>
            <person name="Khan M.M."/>
            <person name="Islam R."/>
            <person name="Rashid M.M."/>
            <person name="Khan S.A."/>
            <person name="Rahman M.S."/>
            <person name="Alam M."/>
            <person name="Yahiya A.S."/>
            <person name="Khan M.S."/>
            <person name="Azam M.S."/>
            <person name="Haque T."/>
            <person name="Lashkar M.Z.H."/>
            <person name="Akhand A.I."/>
            <person name="Morshed G."/>
            <person name="Roy S."/>
            <person name="Uddin K.S."/>
            <person name="Rabeya T."/>
            <person name="Hossain A.S."/>
            <person name="Chowdhury A."/>
            <person name="Snigdha A.R."/>
            <person name="Mortoza M.S."/>
            <person name="Matin S.A."/>
            <person name="Hoque S.M.E."/>
            <person name="Islam M.K."/>
            <person name="Roy D.K."/>
            <person name="Haider R."/>
            <person name="Moosa M.M."/>
            <person name="Elias S.M."/>
            <person name="Hasan A.M."/>
            <person name="Jahan S."/>
            <person name="Shafiuddin M."/>
            <person name="Mahmood N."/>
            <person name="Shommy N.S."/>
        </authorList>
    </citation>
    <scope>NUCLEOTIDE SEQUENCE [LARGE SCALE GENOMIC DNA]</scope>
    <source>
        <strain evidence="3">cv. O-4</strain>
    </source>
</reference>
<feature type="compositionally biased region" description="Basic and acidic residues" evidence="1">
    <location>
        <begin position="47"/>
        <end position="57"/>
    </location>
</feature>
<evidence type="ECO:0000256" key="1">
    <source>
        <dbReference type="SAM" id="MobiDB-lite"/>
    </source>
</evidence>
<dbReference type="EMBL" id="AWUE01013055">
    <property type="protein sequence ID" value="OMP07776.1"/>
    <property type="molecule type" value="Genomic_DNA"/>
</dbReference>
<organism evidence="2 3">
    <name type="scientific">Corchorus olitorius</name>
    <dbReference type="NCBI Taxonomy" id="93759"/>
    <lineage>
        <taxon>Eukaryota</taxon>
        <taxon>Viridiplantae</taxon>
        <taxon>Streptophyta</taxon>
        <taxon>Embryophyta</taxon>
        <taxon>Tracheophyta</taxon>
        <taxon>Spermatophyta</taxon>
        <taxon>Magnoliopsida</taxon>
        <taxon>eudicotyledons</taxon>
        <taxon>Gunneridae</taxon>
        <taxon>Pentapetalae</taxon>
        <taxon>rosids</taxon>
        <taxon>malvids</taxon>
        <taxon>Malvales</taxon>
        <taxon>Malvaceae</taxon>
        <taxon>Grewioideae</taxon>
        <taxon>Apeibeae</taxon>
        <taxon>Corchorus</taxon>
    </lineage>
</organism>
<protein>
    <submittedName>
        <fullName evidence="2">Uncharacterized protein</fullName>
    </submittedName>
</protein>
<evidence type="ECO:0000313" key="3">
    <source>
        <dbReference type="Proteomes" id="UP000187203"/>
    </source>
</evidence>
<dbReference type="Proteomes" id="UP000187203">
    <property type="component" value="Unassembled WGS sequence"/>
</dbReference>
<accession>A0A1R3KL02</accession>